<dbReference type="RefSeq" id="WP_002853087.1">
    <property type="nucleotide sequence ID" value="NZ_ADKM02000130.1"/>
</dbReference>
<keyword evidence="3" id="KW-1185">Reference proteome</keyword>
<proteinExistence type="predicted"/>
<dbReference type="OrthoDB" id="9925674at2"/>
<organism evidence="2 3">
    <name type="scientific">Ruminococcus albus 8</name>
    <dbReference type="NCBI Taxonomy" id="246199"/>
    <lineage>
        <taxon>Bacteria</taxon>
        <taxon>Bacillati</taxon>
        <taxon>Bacillota</taxon>
        <taxon>Clostridia</taxon>
        <taxon>Eubacteriales</taxon>
        <taxon>Oscillospiraceae</taxon>
        <taxon>Ruminococcus</taxon>
    </lineage>
</organism>
<name>E9SH69_RUMAL</name>
<keyword evidence="1" id="KW-0175">Coiled coil</keyword>
<reference evidence="2 3" key="1">
    <citation type="submission" date="2011-02" db="EMBL/GenBank/DDBJ databases">
        <authorList>
            <person name="Nelson K.E."/>
            <person name="Sutton G."/>
            <person name="Torralba M."/>
            <person name="Durkin S."/>
            <person name="Harkins D."/>
            <person name="Montgomery R."/>
            <person name="Ziemer C."/>
            <person name="Klaassens E."/>
            <person name="Ocuiv P."/>
            <person name="Morrison M."/>
        </authorList>
    </citation>
    <scope>NUCLEOTIDE SEQUENCE [LARGE SCALE GENOMIC DNA]</scope>
    <source>
        <strain evidence="2 3">8</strain>
    </source>
</reference>
<evidence type="ECO:0000313" key="2">
    <source>
        <dbReference type="EMBL" id="EGC01482.1"/>
    </source>
</evidence>
<evidence type="ECO:0000256" key="1">
    <source>
        <dbReference type="SAM" id="Coils"/>
    </source>
</evidence>
<accession>E9SH69</accession>
<comment type="caution">
    <text evidence="2">The sequence shown here is derived from an EMBL/GenBank/DDBJ whole genome shotgun (WGS) entry which is preliminary data.</text>
</comment>
<dbReference type="Proteomes" id="UP000004259">
    <property type="component" value="Unassembled WGS sequence"/>
</dbReference>
<dbReference type="EMBL" id="ADKM02000130">
    <property type="protein sequence ID" value="EGC01482.1"/>
    <property type="molecule type" value="Genomic_DNA"/>
</dbReference>
<evidence type="ECO:0000313" key="3">
    <source>
        <dbReference type="Proteomes" id="UP000004259"/>
    </source>
</evidence>
<protein>
    <submittedName>
        <fullName evidence="2">Conserved domain protein</fullName>
    </submittedName>
</protein>
<gene>
    <name evidence="2" type="ORF">CUS_7597</name>
</gene>
<dbReference type="STRING" id="246199.CUS_7597"/>
<sequence>MYSIKDLPAEVSDLREVHGCGYEIKDVLTLLSNMMAELKALEECWQLKSWNKEFTKPEPYRKTRLRAARTNGYNADDVQKLVKKLDDKITQMRLKLDVERDKKNWNQEWQNDR</sequence>
<feature type="coiled-coil region" evidence="1">
    <location>
        <begin position="75"/>
        <end position="102"/>
    </location>
</feature>
<dbReference type="AlphaFoldDB" id="E9SH69"/>